<dbReference type="EMBL" id="PGOL01000104">
    <property type="protein sequence ID" value="PKI77173.1"/>
    <property type="molecule type" value="Genomic_DNA"/>
</dbReference>
<keyword evidence="3" id="KW-1185">Reference proteome</keyword>
<reference evidence="2 3" key="1">
    <citation type="submission" date="2017-11" db="EMBL/GenBank/DDBJ databases">
        <title>De-novo sequencing of pomegranate (Punica granatum L.) genome.</title>
        <authorList>
            <person name="Akparov Z."/>
            <person name="Amiraslanov A."/>
            <person name="Hajiyeva S."/>
            <person name="Abbasov M."/>
            <person name="Kaur K."/>
            <person name="Hamwieh A."/>
            <person name="Solovyev V."/>
            <person name="Salamov A."/>
            <person name="Braich B."/>
            <person name="Kosarev P."/>
            <person name="Mahmoud A."/>
            <person name="Hajiyev E."/>
            <person name="Babayeva S."/>
            <person name="Izzatullayeva V."/>
            <person name="Mammadov A."/>
            <person name="Mammadov A."/>
            <person name="Sharifova S."/>
            <person name="Ojaghi J."/>
            <person name="Eynullazada K."/>
            <person name="Bayramov B."/>
            <person name="Abdulazimova A."/>
            <person name="Shahmuradov I."/>
        </authorList>
    </citation>
    <scope>NUCLEOTIDE SEQUENCE [LARGE SCALE GENOMIC DNA]</scope>
    <source>
        <strain evidence="3">cv. AG2017</strain>
        <tissue evidence="2">Leaf</tissue>
    </source>
</reference>
<protein>
    <submittedName>
        <fullName evidence="2">Uncharacterized protein</fullName>
    </submittedName>
</protein>
<dbReference type="OrthoDB" id="1916983at2759"/>
<name>A0A2I0L945_PUNGR</name>
<comment type="caution">
    <text evidence="2">The sequence shown here is derived from an EMBL/GenBank/DDBJ whole genome shotgun (WGS) entry which is preliminary data.</text>
</comment>
<accession>A0A2I0L945</accession>
<dbReference type="Proteomes" id="UP000233551">
    <property type="component" value="Unassembled WGS sequence"/>
</dbReference>
<dbReference type="InterPro" id="IPR021410">
    <property type="entry name" value="FAF"/>
</dbReference>
<dbReference type="AlphaFoldDB" id="A0A2I0L945"/>
<dbReference type="InterPro" id="IPR046431">
    <property type="entry name" value="FAF_dom"/>
</dbReference>
<dbReference type="GeneID" id="116207343"/>
<dbReference type="STRING" id="22663.A0A2I0L945"/>
<organism evidence="2 3">
    <name type="scientific">Punica granatum</name>
    <name type="common">Pomegranate</name>
    <dbReference type="NCBI Taxonomy" id="22663"/>
    <lineage>
        <taxon>Eukaryota</taxon>
        <taxon>Viridiplantae</taxon>
        <taxon>Streptophyta</taxon>
        <taxon>Embryophyta</taxon>
        <taxon>Tracheophyta</taxon>
        <taxon>Spermatophyta</taxon>
        <taxon>Magnoliopsida</taxon>
        <taxon>eudicotyledons</taxon>
        <taxon>Gunneridae</taxon>
        <taxon>Pentapetalae</taxon>
        <taxon>rosids</taxon>
        <taxon>malvids</taxon>
        <taxon>Myrtales</taxon>
        <taxon>Lythraceae</taxon>
        <taxon>Punica</taxon>
    </lineage>
</organism>
<evidence type="ECO:0000256" key="1">
    <source>
        <dbReference type="ARBA" id="ARBA00008690"/>
    </source>
</evidence>
<gene>
    <name evidence="2" type="ORF">CRG98_002455</name>
</gene>
<dbReference type="PANTHER" id="PTHR33155">
    <property type="entry name" value="FANTASTIC FOUR-LIKE PROTEIN (DUF3049)"/>
    <property type="match status" value="1"/>
</dbReference>
<dbReference type="PANTHER" id="PTHR33155:SF4">
    <property type="entry name" value="PROTEIN FANTASTIC FOUR 3"/>
    <property type="match status" value="1"/>
</dbReference>
<comment type="similarity">
    <text evidence="1">Belongs to the fantastic four family.</text>
</comment>
<dbReference type="Pfam" id="PF11250">
    <property type="entry name" value="FAF"/>
    <property type="match status" value="1"/>
</dbReference>
<sequence length="331" mass="36767">MATVVCQGLHSSLVDLPQKADPPLPLPPSMTLRLKLAPAKPADLGGWSFLQYSLDSGTDNSPRQDQSAAKAAVSEKDGYAPPPAREPLVKLSDRSLQLCTENLGSETGTDVSEEDNIFSNVRNSEIPIKSPTAMTRQPSGGRKVNPPREIPPPLTTMRGAETLQVQAHREEGRLIINAVKSPPRRPRFVAERTDGRLRLSLLRAEIPDTDKDSPHLCHQEVINEFQESESSVGDDQNHPPSIDTELSNGPVERVCMSNETGEVIELSSINMESFSFEKEDPREDEEIITTGKFVQRSIIRIRCNEGEHDHCRHHHQSMILLNWEPLWVATS</sequence>
<proteinExistence type="inferred from homology"/>
<evidence type="ECO:0000313" key="3">
    <source>
        <dbReference type="Proteomes" id="UP000233551"/>
    </source>
</evidence>
<evidence type="ECO:0000313" key="2">
    <source>
        <dbReference type="EMBL" id="PKI77173.1"/>
    </source>
</evidence>